<evidence type="ECO:0000313" key="3">
    <source>
        <dbReference type="WBParaSite" id="nRc.2.0.1.t31558-RA"/>
    </source>
</evidence>
<proteinExistence type="predicted"/>
<reference evidence="3" key="1">
    <citation type="submission" date="2022-11" db="UniProtKB">
        <authorList>
            <consortium name="WormBaseParasite"/>
        </authorList>
    </citation>
    <scope>IDENTIFICATION</scope>
</reference>
<keyword evidence="2" id="KW-1185">Reference proteome</keyword>
<feature type="transmembrane region" description="Helical" evidence="1">
    <location>
        <begin position="5"/>
        <end position="24"/>
    </location>
</feature>
<accession>A0A915K136</accession>
<protein>
    <submittedName>
        <fullName evidence="3">Uncharacterized protein</fullName>
    </submittedName>
</protein>
<organism evidence="2 3">
    <name type="scientific">Romanomermis culicivorax</name>
    <name type="common">Nematode worm</name>
    <dbReference type="NCBI Taxonomy" id="13658"/>
    <lineage>
        <taxon>Eukaryota</taxon>
        <taxon>Metazoa</taxon>
        <taxon>Ecdysozoa</taxon>
        <taxon>Nematoda</taxon>
        <taxon>Enoplea</taxon>
        <taxon>Dorylaimia</taxon>
        <taxon>Mermithida</taxon>
        <taxon>Mermithoidea</taxon>
        <taxon>Mermithidae</taxon>
        <taxon>Romanomermis</taxon>
    </lineage>
</organism>
<keyword evidence="1" id="KW-1133">Transmembrane helix</keyword>
<dbReference type="AlphaFoldDB" id="A0A915K136"/>
<dbReference type="WBParaSite" id="nRc.2.0.1.t31558-RA">
    <property type="protein sequence ID" value="nRc.2.0.1.t31558-RA"/>
    <property type="gene ID" value="nRc.2.0.1.g31558"/>
</dbReference>
<evidence type="ECO:0000313" key="2">
    <source>
        <dbReference type="Proteomes" id="UP000887565"/>
    </source>
</evidence>
<name>A0A915K136_ROMCU</name>
<evidence type="ECO:0000256" key="1">
    <source>
        <dbReference type="SAM" id="Phobius"/>
    </source>
</evidence>
<keyword evidence="1" id="KW-0812">Transmembrane</keyword>
<sequence>MDPILICCVAIIVVLISLILVFIYKLTKGDDASAKSLEDDAKRRRLCDAASPLMTMTRT</sequence>
<dbReference type="Proteomes" id="UP000887565">
    <property type="component" value="Unplaced"/>
</dbReference>
<keyword evidence="1" id="KW-0472">Membrane</keyword>